<evidence type="ECO:0000313" key="1">
    <source>
        <dbReference type="EMBL" id="MCB8562779.1"/>
    </source>
</evidence>
<comment type="caution">
    <text evidence="1">The sequence shown here is derived from an EMBL/GenBank/DDBJ whole genome shotgun (WGS) entry which is preliminary data.</text>
</comment>
<proteinExistence type="predicted"/>
<dbReference type="AlphaFoldDB" id="A0AAW4VGN6"/>
<dbReference type="RefSeq" id="WP_022000673.1">
    <property type="nucleotide sequence ID" value="NZ_CAKXID010000104.1"/>
</dbReference>
<dbReference type="EMBL" id="JAJDKQ010000031">
    <property type="protein sequence ID" value="MCB8562779.1"/>
    <property type="molecule type" value="Genomic_DNA"/>
</dbReference>
<name>A0AAW4VGN6_9FIRM</name>
<organism evidence="1 2">
    <name type="scientific">Faecalibacillus intestinalis</name>
    <dbReference type="NCBI Taxonomy" id="1982626"/>
    <lineage>
        <taxon>Bacteria</taxon>
        <taxon>Bacillati</taxon>
        <taxon>Bacillota</taxon>
        <taxon>Erysipelotrichia</taxon>
        <taxon>Erysipelotrichales</taxon>
        <taxon>Coprobacillaceae</taxon>
        <taxon>Faecalibacillus</taxon>
    </lineage>
</organism>
<protein>
    <submittedName>
        <fullName evidence="1">Uncharacterized protein</fullName>
    </submittedName>
</protein>
<accession>A0AAW4VGN6</accession>
<evidence type="ECO:0000313" key="2">
    <source>
        <dbReference type="Proteomes" id="UP001197827"/>
    </source>
</evidence>
<sequence>MTKKEMDLHQQNRFSIKINKILQDKKDNQQFLKLIAPKYMGVYVVDLKKISSVIL</sequence>
<reference evidence="1" key="1">
    <citation type="submission" date="2021-10" db="EMBL/GenBank/DDBJ databases">
        <title>Collection of gut derived symbiotic bacterial strains cultured from healthy donors.</title>
        <authorList>
            <person name="Lin H."/>
            <person name="Littmann E."/>
            <person name="Kohout C."/>
            <person name="Pamer E.G."/>
        </authorList>
    </citation>
    <scope>NUCLEOTIDE SEQUENCE</scope>
    <source>
        <strain evidence="1">DFI.5.2</strain>
    </source>
</reference>
<dbReference type="Proteomes" id="UP001197827">
    <property type="component" value="Unassembled WGS sequence"/>
</dbReference>
<gene>
    <name evidence="1" type="ORF">LJD74_12370</name>
</gene>